<dbReference type="GO" id="GO:0000724">
    <property type="term" value="P:double-strand break repair via homologous recombination"/>
    <property type="evidence" value="ECO:0007669"/>
    <property type="project" value="TreeGrafter"/>
</dbReference>
<dbReference type="SMART" id="SM00956">
    <property type="entry name" value="RQC"/>
    <property type="match status" value="1"/>
</dbReference>
<dbReference type="SUPFAM" id="SSF52540">
    <property type="entry name" value="P-loop containing nucleoside triphosphate hydrolases"/>
    <property type="match status" value="1"/>
</dbReference>
<dbReference type="InterPro" id="IPR004589">
    <property type="entry name" value="DNA_helicase_ATP-dep_RecQ"/>
</dbReference>
<evidence type="ECO:0000256" key="2">
    <source>
        <dbReference type="ARBA" id="ARBA00022723"/>
    </source>
</evidence>
<feature type="compositionally biased region" description="Low complexity" evidence="15">
    <location>
        <begin position="755"/>
        <end position="769"/>
    </location>
</feature>
<keyword evidence="8" id="KW-0067">ATP-binding</keyword>
<keyword evidence="4 14" id="KW-0863">Zinc-finger</keyword>
<feature type="region of interest" description="Disordered" evidence="15">
    <location>
        <begin position="689"/>
        <end position="788"/>
    </location>
</feature>
<comment type="caution">
    <text evidence="19">The sequence shown here is derived from an EMBL/GenBank/DDBJ whole genome shotgun (WGS) entry which is preliminary data.</text>
</comment>
<feature type="compositionally biased region" description="Acidic residues" evidence="15">
    <location>
        <begin position="720"/>
        <end position="732"/>
    </location>
</feature>
<name>A0AB34JGC5_PRYPA</name>
<evidence type="ECO:0000256" key="13">
    <source>
        <dbReference type="ARBA" id="ARBA00034808"/>
    </source>
</evidence>
<feature type="compositionally biased region" description="Low complexity" evidence="15">
    <location>
        <begin position="734"/>
        <end position="745"/>
    </location>
</feature>
<evidence type="ECO:0000259" key="17">
    <source>
        <dbReference type="PROSITE" id="PS51192"/>
    </source>
</evidence>
<accession>A0AB34JGC5</accession>
<dbReference type="InterPro" id="IPR027417">
    <property type="entry name" value="P-loop_NTPase"/>
</dbReference>
<organism evidence="19 20">
    <name type="scientific">Prymnesium parvum</name>
    <name type="common">Toxic golden alga</name>
    <dbReference type="NCBI Taxonomy" id="97485"/>
    <lineage>
        <taxon>Eukaryota</taxon>
        <taxon>Haptista</taxon>
        <taxon>Haptophyta</taxon>
        <taxon>Prymnesiophyceae</taxon>
        <taxon>Prymnesiales</taxon>
        <taxon>Prymnesiaceae</taxon>
        <taxon>Prymnesium</taxon>
    </lineage>
</organism>
<dbReference type="GO" id="GO:0003677">
    <property type="term" value="F:DNA binding"/>
    <property type="evidence" value="ECO:0007669"/>
    <property type="project" value="UniProtKB-KW"/>
</dbReference>
<feature type="region of interest" description="Disordered" evidence="15">
    <location>
        <begin position="625"/>
        <end position="666"/>
    </location>
</feature>
<dbReference type="InterPro" id="IPR001650">
    <property type="entry name" value="Helicase_C-like"/>
</dbReference>
<reference evidence="19 20" key="1">
    <citation type="journal article" date="2024" name="Science">
        <title>Giant polyketide synthase enzymes in the biosynthesis of giant marine polyether toxins.</title>
        <authorList>
            <person name="Fallon T.R."/>
            <person name="Shende V.V."/>
            <person name="Wierzbicki I.H."/>
            <person name="Pendleton A.L."/>
            <person name="Watervoot N.F."/>
            <person name="Auber R.P."/>
            <person name="Gonzalez D.J."/>
            <person name="Wisecaver J.H."/>
            <person name="Moore B.S."/>
        </authorList>
    </citation>
    <scope>NUCLEOTIDE SEQUENCE [LARGE SCALE GENOMIC DNA]</scope>
    <source>
        <strain evidence="19 20">12B1</strain>
    </source>
</reference>
<evidence type="ECO:0000256" key="10">
    <source>
        <dbReference type="ARBA" id="ARBA00023235"/>
    </source>
</evidence>
<gene>
    <name evidence="19" type="ORF">AB1Y20_023470</name>
</gene>
<evidence type="ECO:0000256" key="15">
    <source>
        <dbReference type="SAM" id="MobiDB-lite"/>
    </source>
</evidence>
<proteinExistence type="inferred from homology"/>
<dbReference type="InterPro" id="IPR014001">
    <property type="entry name" value="Helicase_ATP-bd"/>
</dbReference>
<dbReference type="GO" id="GO:0005524">
    <property type="term" value="F:ATP binding"/>
    <property type="evidence" value="ECO:0007669"/>
    <property type="project" value="UniProtKB-KW"/>
</dbReference>
<evidence type="ECO:0000256" key="7">
    <source>
        <dbReference type="ARBA" id="ARBA00022833"/>
    </source>
</evidence>
<dbReference type="InterPro" id="IPR001876">
    <property type="entry name" value="Znf_RanBP2"/>
</dbReference>
<dbReference type="Pfam" id="PF00271">
    <property type="entry name" value="Helicase_C"/>
    <property type="match status" value="1"/>
</dbReference>
<keyword evidence="10" id="KW-0413">Isomerase</keyword>
<feature type="compositionally biased region" description="Low complexity" evidence="15">
    <location>
        <begin position="860"/>
        <end position="875"/>
    </location>
</feature>
<evidence type="ECO:0000313" key="20">
    <source>
        <dbReference type="Proteomes" id="UP001515480"/>
    </source>
</evidence>
<feature type="region of interest" description="Disordered" evidence="15">
    <location>
        <begin position="854"/>
        <end position="884"/>
    </location>
</feature>
<dbReference type="GO" id="GO:0005737">
    <property type="term" value="C:cytoplasm"/>
    <property type="evidence" value="ECO:0007669"/>
    <property type="project" value="TreeGrafter"/>
</dbReference>
<protein>
    <recommendedName>
        <fullName evidence="13">DNA 3'-5' helicase</fullName>
        <ecNumber evidence="13">5.6.2.4</ecNumber>
    </recommendedName>
</protein>
<dbReference type="PROSITE" id="PS51194">
    <property type="entry name" value="HELICASE_CTER"/>
    <property type="match status" value="1"/>
</dbReference>
<feature type="domain" description="RanBP2-type" evidence="16">
    <location>
        <begin position="8"/>
        <end position="37"/>
    </location>
</feature>
<evidence type="ECO:0000313" key="19">
    <source>
        <dbReference type="EMBL" id="KAL1519988.1"/>
    </source>
</evidence>
<keyword evidence="20" id="KW-1185">Reference proteome</keyword>
<dbReference type="GO" id="GO:0005634">
    <property type="term" value="C:nucleus"/>
    <property type="evidence" value="ECO:0007669"/>
    <property type="project" value="TreeGrafter"/>
</dbReference>
<dbReference type="InterPro" id="IPR011545">
    <property type="entry name" value="DEAD/DEAH_box_helicase_dom"/>
</dbReference>
<evidence type="ECO:0000256" key="5">
    <source>
        <dbReference type="ARBA" id="ARBA00022801"/>
    </source>
</evidence>
<dbReference type="Gene3D" id="3.40.50.300">
    <property type="entry name" value="P-loop containing nucleotide triphosphate hydrolases"/>
    <property type="match status" value="2"/>
</dbReference>
<dbReference type="CDD" id="cd17920">
    <property type="entry name" value="DEXHc_RecQ"/>
    <property type="match status" value="1"/>
</dbReference>
<dbReference type="PROSITE" id="PS51192">
    <property type="entry name" value="HELICASE_ATP_BIND_1"/>
    <property type="match status" value="1"/>
</dbReference>
<evidence type="ECO:0000256" key="14">
    <source>
        <dbReference type="PROSITE-ProRule" id="PRU00322"/>
    </source>
</evidence>
<dbReference type="GO" id="GO:0009378">
    <property type="term" value="F:four-way junction helicase activity"/>
    <property type="evidence" value="ECO:0007669"/>
    <property type="project" value="TreeGrafter"/>
</dbReference>
<dbReference type="GO" id="GO:0005694">
    <property type="term" value="C:chromosome"/>
    <property type="evidence" value="ECO:0007669"/>
    <property type="project" value="TreeGrafter"/>
</dbReference>
<sequence length="981" mass="104976">MLDLLPPATPDWRCVSCAFGNCAEVRRCDMCEQPRDDKRAAAPKRARTPLAEMPANARARVSPSKSPRRPSPPASPPLPMAAPAAATREAADDFERQDFEWSDELTRANHTVFGEGALRAEQLRAVNAALAGRDCLVVLPTGAGKSRCFQLPALLSAGVTVVVSPLLSLLLDQVAALERRGVRAAWLSSEQGREEAAETLACLAASPPTVKLLYLTPERLHQSVQLGRLLATLHARRQLSRFVVDEAHCVVTWGRDFRPDYLELGALRHRFAGVPCTLLTGTLPRDMRAELLRAMRLPAEAVLTVEAPLDRPNLQLSVRPKGGRAHAVATLLALLAADESAAVVYCHSQVEAERVCESLVEAGVSAAFFHAQVDPGLKHQLLRAWQAGEVRVMVATSAFGMGVHKDDVRLVVCWTLPDSLLSLYQERRGRDGKPARCVLLYAYHDKGRVEALLRRSSHDLPTRLRKLREVLLLCEETSRCRRSMLLEALSSVGPSPPPPPPALCCDACERSHLPPPPPLDVSLHAAAAIRAAVRLPRALSLASLAQLLAGSRERRVTANGHHLLPEHGAARALGRAALHAMLRLLVARGQLNEACTPSCHGGFRSSVSLGPNAGALWCEGWAERRGEGEEAGEGERSGGGGRGEEEGRGEAVATGGEEGAGAAAGGARRWSVFDDPLPQAMVLQMHEVARPRRRPRGGEQQDDASETSDALGRRGRESDHEEEADLPLDGGDEAGSPALASAASARCTPRGDATPARCVRAPPSSRASPPTLPHAGGAAAGSTLPRDARASPRFLSLSTPRRRASPHSLHTHALQSTAAPLVCTPTNSPLPPSRLANSCRASPWCATPRPTPPVAPPCESATPCSATPSSASTASGKRRDRQDPATVARVCELGRGGASVVEIDRTLHTEKFRTSTGTPWPARNDGRVVARILIQNDIPVLAGDTKIERYAVEYFQKMKADQGPSRAMFPPASISTARESD</sequence>
<keyword evidence="3" id="KW-0547">Nucleotide-binding</keyword>
<feature type="compositionally biased region" description="Pro residues" evidence="15">
    <location>
        <begin position="69"/>
        <end position="80"/>
    </location>
</feature>
<dbReference type="GO" id="GO:0006260">
    <property type="term" value="P:DNA replication"/>
    <property type="evidence" value="ECO:0007669"/>
    <property type="project" value="InterPro"/>
</dbReference>
<keyword evidence="2" id="KW-0479">Metal-binding</keyword>
<dbReference type="AlphaFoldDB" id="A0AB34JGC5"/>
<keyword evidence="7" id="KW-0862">Zinc</keyword>
<dbReference type="GO" id="GO:0043138">
    <property type="term" value="F:3'-5' DNA helicase activity"/>
    <property type="evidence" value="ECO:0007669"/>
    <property type="project" value="UniProtKB-EC"/>
</dbReference>
<keyword evidence="11" id="KW-0539">Nucleus</keyword>
<evidence type="ECO:0000256" key="1">
    <source>
        <dbReference type="ARBA" id="ARBA00005446"/>
    </source>
</evidence>
<evidence type="ECO:0000256" key="4">
    <source>
        <dbReference type="ARBA" id="ARBA00022771"/>
    </source>
</evidence>
<dbReference type="EMBL" id="JBGBPQ010000009">
    <property type="protein sequence ID" value="KAL1519988.1"/>
    <property type="molecule type" value="Genomic_DNA"/>
</dbReference>
<dbReference type="SMART" id="SM00490">
    <property type="entry name" value="HELICc"/>
    <property type="match status" value="1"/>
</dbReference>
<dbReference type="PANTHER" id="PTHR13710:SF153">
    <property type="entry name" value="RECQ-LIKE DNA HELICASE BLM"/>
    <property type="match status" value="1"/>
</dbReference>
<dbReference type="NCBIfam" id="TIGR00614">
    <property type="entry name" value="recQ_fam"/>
    <property type="match status" value="1"/>
</dbReference>
<keyword evidence="5" id="KW-0378">Hydrolase</keyword>
<evidence type="ECO:0000256" key="3">
    <source>
        <dbReference type="ARBA" id="ARBA00022741"/>
    </source>
</evidence>
<comment type="catalytic activity">
    <reaction evidence="12">
        <text>Couples ATP hydrolysis with the unwinding of duplex DNA by translocating in the 3'-5' direction.</text>
        <dbReference type="EC" id="5.6.2.4"/>
    </reaction>
</comment>
<feature type="region of interest" description="Disordered" evidence="15">
    <location>
        <begin position="34"/>
        <end position="89"/>
    </location>
</feature>
<dbReference type="PROSITE" id="PS50199">
    <property type="entry name" value="ZF_RANBP2_2"/>
    <property type="match status" value="1"/>
</dbReference>
<evidence type="ECO:0000256" key="6">
    <source>
        <dbReference type="ARBA" id="ARBA00022806"/>
    </source>
</evidence>
<dbReference type="Pfam" id="PF00270">
    <property type="entry name" value="DEAD"/>
    <property type="match status" value="1"/>
</dbReference>
<dbReference type="Gene3D" id="1.10.10.10">
    <property type="entry name" value="Winged helix-like DNA-binding domain superfamily/Winged helix DNA-binding domain"/>
    <property type="match status" value="1"/>
</dbReference>
<evidence type="ECO:0000256" key="9">
    <source>
        <dbReference type="ARBA" id="ARBA00023125"/>
    </source>
</evidence>
<dbReference type="SMART" id="SM00487">
    <property type="entry name" value="DEXDc"/>
    <property type="match status" value="1"/>
</dbReference>
<evidence type="ECO:0000256" key="12">
    <source>
        <dbReference type="ARBA" id="ARBA00034617"/>
    </source>
</evidence>
<feature type="domain" description="Helicase C-terminal" evidence="18">
    <location>
        <begin position="330"/>
        <end position="468"/>
    </location>
</feature>
<dbReference type="InterPro" id="IPR002464">
    <property type="entry name" value="DNA/RNA_helicase_DEAH_CS"/>
</dbReference>
<dbReference type="SUPFAM" id="SSF46785">
    <property type="entry name" value="Winged helix' DNA-binding domain"/>
    <property type="match status" value="1"/>
</dbReference>
<evidence type="ECO:0000259" key="16">
    <source>
        <dbReference type="PROSITE" id="PS50199"/>
    </source>
</evidence>
<dbReference type="GO" id="GO:0016787">
    <property type="term" value="F:hydrolase activity"/>
    <property type="evidence" value="ECO:0007669"/>
    <property type="project" value="UniProtKB-KW"/>
</dbReference>
<dbReference type="Pfam" id="PF09382">
    <property type="entry name" value="RQC"/>
    <property type="match status" value="1"/>
</dbReference>
<feature type="domain" description="Helicase ATP-binding" evidence="17">
    <location>
        <begin position="126"/>
        <end position="301"/>
    </location>
</feature>
<keyword evidence="9" id="KW-0238">DNA-binding</keyword>
<dbReference type="EC" id="5.6.2.4" evidence="13"/>
<dbReference type="InterPro" id="IPR018982">
    <property type="entry name" value="RQC_domain"/>
</dbReference>
<dbReference type="PROSITE" id="PS01358">
    <property type="entry name" value="ZF_RANBP2_1"/>
    <property type="match status" value="1"/>
</dbReference>
<evidence type="ECO:0000259" key="18">
    <source>
        <dbReference type="PROSITE" id="PS51194"/>
    </source>
</evidence>
<dbReference type="InterPro" id="IPR036390">
    <property type="entry name" value="WH_DNA-bd_sf"/>
</dbReference>
<evidence type="ECO:0000256" key="8">
    <source>
        <dbReference type="ARBA" id="ARBA00022840"/>
    </source>
</evidence>
<dbReference type="PROSITE" id="PS00690">
    <property type="entry name" value="DEAH_ATP_HELICASE"/>
    <property type="match status" value="1"/>
</dbReference>
<dbReference type="PANTHER" id="PTHR13710">
    <property type="entry name" value="DNA HELICASE RECQ FAMILY MEMBER"/>
    <property type="match status" value="1"/>
</dbReference>
<dbReference type="GO" id="GO:0008270">
    <property type="term" value="F:zinc ion binding"/>
    <property type="evidence" value="ECO:0007669"/>
    <property type="project" value="UniProtKB-KW"/>
</dbReference>
<dbReference type="InterPro" id="IPR036388">
    <property type="entry name" value="WH-like_DNA-bd_sf"/>
</dbReference>
<evidence type="ECO:0000256" key="11">
    <source>
        <dbReference type="ARBA" id="ARBA00023242"/>
    </source>
</evidence>
<dbReference type="Proteomes" id="UP001515480">
    <property type="component" value="Unassembled WGS sequence"/>
</dbReference>
<comment type="similarity">
    <text evidence="1">Belongs to the helicase family. RecQ subfamily.</text>
</comment>
<feature type="region of interest" description="Disordered" evidence="15">
    <location>
        <begin position="962"/>
        <end position="981"/>
    </location>
</feature>
<keyword evidence="6" id="KW-0347">Helicase</keyword>
<feature type="compositionally biased region" description="Basic and acidic residues" evidence="15">
    <location>
        <begin position="625"/>
        <end position="649"/>
    </location>
</feature>